<dbReference type="Pfam" id="PF07693">
    <property type="entry name" value="KAP_NTPase"/>
    <property type="match status" value="1"/>
</dbReference>
<protein>
    <recommendedName>
        <fullName evidence="1">KAP NTPase domain-containing protein</fullName>
    </recommendedName>
</protein>
<proteinExistence type="predicted"/>
<dbReference type="InterPro" id="IPR027417">
    <property type="entry name" value="P-loop_NTPase"/>
</dbReference>
<accession>A0ABQ6FIR1</accession>
<evidence type="ECO:0000259" key="1">
    <source>
        <dbReference type="Pfam" id="PF07693"/>
    </source>
</evidence>
<dbReference type="InterPro" id="IPR011646">
    <property type="entry name" value="KAP_P-loop"/>
</dbReference>
<evidence type="ECO:0000313" key="3">
    <source>
        <dbReference type="Proteomes" id="UP001157167"/>
    </source>
</evidence>
<evidence type="ECO:0000313" key="2">
    <source>
        <dbReference type="EMBL" id="GLT24185.1"/>
    </source>
</evidence>
<organism evidence="2 3">
    <name type="scientific">Zoogloea oryzae</name>
    <dbReference type="NCBI Taxonomy" id="310767"/>
    <lineage>
        <taxon>Bacteria</taxon>
        <taxon>Pseudomonadati</taxon>
        <taxon>Pseudomonadota</taxon>
        <taxon>Betaproteobacteria</taxon>
        <taxon>Rhodocyclales</taxon>
        <taxon>Zoogloeaceae</taxon>
        <taxon>Zoogloea</taxon>
    </lineage>
</organism>
<feature type="domain" description="KAP NTPase" evidence="1">
    <location>
        <begin position="46"/>
        <end position="302"/>
    </location>
</feature>
<reference evidence="3" key="1">
    <citation type="journal article" date="2019" name="Int. J. Syst. Evol. Microbiol.">
        <title>The Global Catalogue of Microorganisms (GCM) 10K type strain sequencing project: providing services to taxonomists for standard genome sequencing and annotation.</title>
        <authorList>
            <consortium name="The Broad Institute Genomics Platform"/>
            <consortium name="The Broad Institute Genome Sequencing Center for Infectious Disease"/>
            <person name="Wu L."/>
            <person name="Ma J."/>
        </authorList>
    </citation>
    <scope>NUCLEOTIDE SEQUENCE [LARGE SCALE GENOMIC DNA]</scope>
    <source>
        <strain evidence="3">NBRC 102407</strain>
    </source>
</reference>
<name>A0ABQ6FIR1_9RHOO</name>
<dbReference type="SUPFAM" id="SSF52540">
    <property type="entry name" value="P-loop containing nucleoside triphosphate hydrolases"/>
    <property type="match status" value="1"/>
</dbReference>
<gene>
    <name evidence="2" type="ORF">GCM10007933_36580</name>
</gene>
<sequence>MTTEQANDTPRDVWADDRLGRKPYADFLTTYLRNRCVTERDGAQTLTPFCISIDAKWGEGKTFFLQTWMAALQQEARNPVFLFDAWTSDFDTDPIVAFMAAFKHALDAEIKKLPVAFEAEKALADGVRKLGKAVMPTLKALGRAVVEKHAPGFIGAVADIATESESSNDGETRLDEQLDSAKDTVSEALFKSLLAESTKRKALIADFRKEIERTLRYLADNSAVELPMFVFIDELDRCRPTFAVELLEGLKHVFNIPGLCFVVATNIEQLAHSVKAVYGEGFDGTAYLQRFFDVGYKLPQQDPTKYVVVK</sequence>
<comment type="caution">
    <text evidence="2">The sequence shown here is derived from an EMBL/GenBank/DDBJ whole genome shotgun (WGS) entry which is preliminary data.</text>
</comment>
<keyword evidence="3" id="KW-1185">Reference proteome</keyword>
<dbReference type="RefSeq" id="WP_284189350.1">
    <property type="nucleotide sequence ID" value="NZ_BSPX01000076.1"/>
</dbReference>
<dbReference type="Proteomes" id="UP001157167">
    <property type="component" value="Unassembled WGS sequence"/>
</dbReference>
<dbReference type="EMBL" id="BSPX01000076">
    <property type="protein sequence ID" value="GLT24185.1"/>
    <property type="molecule type" value="Genomic_DNA"/>
</dbReference>